<reference evidence="2 3" key="1">
    <citation type="submission" date="2020-07" db="EMBL/GenBank/DDBJ databases">
        <title>Sequencing the genomes of 1000 actinobacteria strains.</title>
        <authorList>
            <person name="Klenk H.-P."/>
        </authorList>
    </citation>
    <scope>NUCLEOTIDE SEQUENCE [LARGE SCALE GENOMIC DNA]</scope>
    <source>
        <strain evidence="2 3">DSM 45975</strain>
    </source>
</reference>
<dbReference type="Proteomes" id="UP000569329">
    <property type="component" value="Unassembled WGS sequence"/>
</dbReference>
<protein>
    <submittedName>
        <fullName evidence="2">Uncharacterized protein</fullName>
    </submittedName>
</protein>
<gene>
    <name evidence="2" type="ORF">FHX42_001501</name>
</gene>
<feature type="compositionally biased region" description="Basic and acidic residues" evidence="1">
    <location>
        <begin position="1"/>
        <end position="16"/>
    </location>
</feature>
<comment type="caution">
    <text evidence="2">The sequence shown here is derived from an EMBL/GenBank/DDBJ whole genome shotgun (WGS) entry which is preliminary data.</text>
</comment>
<accession>A0A839DQA6</accession>
<name>A0A839DQA6_9PSEU</name>
<organism evidence="2 3">
    <name type="scientific">Halosaccharopolyspora lacisalsi</name>
    <dbReference type="NCBI Taxonomy" id="1000566"/>
    <lineage>
        <taxon>Bacteria</taxon>
        <taxon>Bacillati</taxon>
        <taxon>Actinomycetota</taxon>
        <taxon>Actinomycetes</taxon>
        <taxon>Pseudonocardiales</taxon>
        <taxon>Pseudonocardiaceae</taxon>
        <taxon>Halosaccharopolyspora</taxon>
    </lineage>
</organism>
<dbReference type="AlphaFoldDB" id="A0A839DQA6"/>
<proteinExistence type="predicted"/>
<dbReference type="RefSeq" id="WP_182543315.1">
    <property type="nucleotide sequence ID" value="NZ_JACGWZ010000001.1"/>
</dbReference>
<dbReference type="EMBL" id="JACGWZ010000001">
    <property type="protein sequence ID" value="MBA8824172.1"/>
    <property type="molecule type" value="Genomic_DNA"/>
</dbReference>
<evidence type="ECO:0000256" key="1">
    <source>
        <dbReference type="SAM" id="MobiDB-lite"/>
    </source>
</evidence>
<keyword evidence="3" id="KW-1185">Reference proteome</keyword>
<evidence type="ECO:0000313" key="3">
    <source>
        <dbReference type="Proteomes" id="UP000569329"/>
    </source>
</evidence>
<feature type="region of interest" description="Disordered" evidence="1">
    <location>
        <begin position="1"/>
        <end position="27"/>
    </location>
</feature>
<sequence>MEHARTEQRPPPDSPHEQLPGALSRAEQHARVLDARVLIECRFFGPCGANRDERGNPCPERDL</sequence>
<evidence type="ECO:0000313" key="2">
    <source>
        <dbReference type="EMBL" id="MBA8824172.1"/>
    </source>
</evidence>